<protein>
    <submittedName>
        <fullName evidence="1">Baseplate wedge 3 tail fiber network component</fullName>
    </submittedName>
</protein>
<dbReference type="Proteomes" id="UP001157003">
    <property type="component" value="Segment"/>
</dbReference>
<evidence type="ECO:0000313" key="2">
    <source>
        <dbReference type="Proteomes" id="UP001157003"/>
    </source>
</evidence>
<organism evidence="1 2">
    <name type="scientific">Nitrososphaeria virus YSH_174770</name>
    <dbReference type="NCBI Taxonomy" id="3071322"/>
    <lineage>
        <taxon>Viruses</taxon>
        <taxon>Duplodnaviria</taxon>
        <taxon>Heunggongvirae</taxon>
        <taxon>Uroviricota</taxon>
        <taxon>Caudoviricetes</taxon>
        <taxon>Juravirales</taxon>
        <taxon>Yangangviridae</taxon>
        <taxon>Senitvirus</taxon>
        <taxon>Senitvirus yangshanense</taxon>
    </lineage>
</organism>
<reference evidence="1 2" key="1">
    <citation type="submission" date="2022-05" db="EMBL/GenBank/DDBJ databases">
        <title>Diverse viruses of marine archaea discovered using metagenomics.</title>
        <authorList>
            <person name="Zhou Y."/>
        </authorList>
    </citation>
    <scope>NUCLEOTIDE SEQUENCE [LARGE SCALE GENOMIC DNA]</scope>
    <source>
        <strain evidence="1">YSH_174770</strain>
    </source>
</reference>
<evidence type="ECO:0000313" key="1">
    <source>
        <dbReference type="EMBL" id="UVF62347.1"/>
    </source>
</evidence>
<keyword evidence="2" id="KW-1185">Reference proteome</keyword>
<sequence length="226" mass="24696">MTLFQLPESWEETARVIEQKKNSFLSWADNSSNYLNRYKSLQATSDNVVRVLSFPETSPSGKVDMIKEFDYTHNLVTNDGEIYYAKLGAGETPASNEDFGGTGSGTGYFEMGTTAYTEAETDTFTNFDVSGTSKISNSRQTFTSGYPKTNDTGDADNTGDAVDAVSYAVNYSAASWNDTDVEQGCIHDNASPVSATKLLSVFSFTSFAKTSSDTLKVFVNHSFENQ</sequence>
<accession>A0A976UB77</accession>
<proteinExistence type="predicted"/>
<name>A0A976UB77_9CAUD</name>
<dbReference type="EMBL" id="ON649700">
    <property type="protein sequence ID" value="UVF62347.1"/>
    <property type="molecule type" value="Genomic_DNA"/>
</dbReference>